<keyword evidence="5 9" id="KW-0560">Oxidoreductase</keyword>
<evidence type="ECO:0000256" key="2">
    <source>
        <dbReference type="ARBA" id="ARBA00010617"/>
    </source>
</evidence>
<dbReference type="SUPFAM" id="SSF48264">
    <property type="entry name" value="Cytochrome P450"/>
    <property type="match status" value="1"/>
</dbReference>
<dbReference type="PROSITE" id="PS00086">
    <property type="entry name" value="CYTOCHROME_P450"/>
    <property type="match status" value="1"/>
</dbReference>
<accession>A0A6J0J9B1</accession>
<protein>
    <submittedName>
        <fullName evidence="12">25-hydroxyvitamin D-1 alpha hydroxylase, mitochondrial</fullName>
    </submittedName>
</protein>
<organism evidence="11 12">
    <name type="scientific">Lepidothrix coronata</name>
    <name type="common">blue-crowned manakin</name>
    <dbReference type="NCBI Taxonomy" id="321398"/>
    <lineage>
        <taxon>Eukaryota</taxon>
        <taxon>Metazoa</taxon>
        <taxon>Chordata</taxon>
        <taxon>Craniata</taxon>
        <taxon>Vertebrata</taxon>
        <taxon>Euteleostomi</taxon>
        <taxon>Archelosauria</taxon>
        <taxon>Archosauria</taxon>
        <taxon>Dinosauria</taxon>
        <taxon>Saurischia</taxon>
        <taxon>Theropoda</taxon>
        <taxon>Coelurosauria</taxon>
        <taxon>Aves</taxon>
        <taxon>Neognathae</taxon>
        <taxon>Neoaves</taxon>
        <taxon>Telluraves</taxon>
        <taxon>Australaves</taxon>
        <taxon>Passeriformes</taxon>
        <taxon>Pipridae</taxon>
        <taxon>Lepidothrix</taxon>
    </lineage>
</organism>
<evidence type="ECO:0000256" key="3">
    <source>
        <dbReference type="ARBA" id="ARBA00022617"/>
    </source>
</evidence>
<dbReference type="InterPro" id="IPR050479">
    <property type="entry name" value="CYP11_CYP27_families"/>
</dbReference>
<evidence type="ECO:0000256" key="6">
    <source>
        <dbReference type="ARBA" id="ARBA00023004"/>
    </source>
</evidence>
<keyword evidence="7 9" id="KW-0503">Monooxygenase</keyword>
<reference evidence="12" key="1">
    <citation type="submission" date="2025-08" db="UniProtKB">
        <authorList>
            <consortium name="RefSeq"/>
        </authorList>
    </citation>
    <scope>IDENTIFICATION</scope>
</reference>
<feature type="binding site" description="axial binding residue" evidence="8">
    <location>
        <position position="480"/>
    </location>
    <ligand>
        <name>heme</name>
        <dbReference type="ChEBI" id="CHEBI:30413"/>
    </ligand>
    <ligandPart>
        <name>Fe</name>
        <dbReference type="ChEBI" id="CHEBI:18248"/>
    </ligandPart>
</feature>
<dbReference type="GO" id="GO:0005743">
    <property type="term" value="C:mitochondrial inner membrane"/>
    <property type="evidence" value="ECO:0007669"/>
    <property type="project" value="TreeGrafter"/>
</dbReference>
<dbReference type="InterPro" id="IPR017972">
    <property type="entry name" value="Cyt_P450_CS"/>
</dbReference>
<dbReference type="GO" id="GO:0006700">
    <property type="term" value="P:C21-steroid hormone biosynthetic process"/>
    <property type="evidence" value="ECO:0007669"/>
    <property type="project" value="TreeGrafter"/>
</dbReference>
<keyword evidence="3 8" id="KW-0349">Heme</keyword>
<name>A0A6J0J9B1_9PASS</name>
<evidence type="ECO:0000256" key="1">
    <source>
        <dbReference type="ARBA" id="ARBA00001971"/>
    </source>
</evidence>
<feature type="compositionally biased region" description="Pro residues" evidence="10">
    <location>
        <begin position="20"/>
        <end position="32"/>
    </location>
</feature>
<feature type="region of interest" description="Disordered" evidence="10">
    <location>
        <begin position="13"/>
        <end position="40"/>
    </location>
</feature>
<comment type="cofactor">
    <cofactor evidence="1 8">
        <name>heme</name>
        <dbReference type="ChEBI" id="CHEBI:30413"/>
    </cofactor>
</comment>
<dbReference type="GO" id="GO:0042359">
    <property type="term" value="P:vitamin D metabolic process"/>
    <property type="evidence" value="ECO:0007669"/>
    <property type="project" value="UniProtKB-ARBA"/>
</dbReference>
<proteinExistence type="inferred from homology"/>
<dbReference type="AlphaFoldDB" id="A0A6J0J9B1"/>
<keyword evidence="11" id="KW-1185">Reference proteome</keyword>
<evidence type="ECO:0000256" key="4">
    <source>
        <dbReference type="ARBA" id="ARBA00022723"/>
    </source>
</evidence>
<dbReference type="PANTHER" id="PTHR24279:SF121">
    <property type="entry name" value="CYTOCHROME P450 FAMILY 27 SUBFAMILY B MEMBER 1"/>
    <property type="match status" value="1"/>
</dbReference>
<evidence type="ECO:0000256" key="10">
    <source>
        <dbReference type="SAM" id="MobiDB-lite"/>
    </source>
</evidence>
<sequence length="533" mass="57500">MPPTLRPPLRAVLSHSLPEPGVPRRPPAPPRPRGLAEMPGPSSSSFIFELLCRGGVRRLHEMQVHGRARFGPLWKARFGPVLTVHVAEPALVAQVLRQEGPDPSRALRCPWKDHRALRGVPGGLLTLEGEAWWGSRRVLARGLLQPGAAEAFAGPVAAAVAELVTRLRRLRRCHPGGVVSDIGTEFNRFGLEAISWVLFSSRLGCLEDNGDPEATEGVIRCVGAVLALTLVTMALPRPLLRLVPAPWDAFCRAWDQLFAFTKAHVDRRVAAVAARGPLAQGDTCVTDLLARERLPMSSIYGNVTELLLAGVDTVASTLAWSLYELARHPGAQAALHRELVAATATNGVTNGVTGSDGAGAGATAAALRRLPLLRAVVKETLRLYPVIPANARVVPDRDIRVGEYLVPRQTLITLCHYATSRDSRFFPAPDTFRPERWLRHRDPGDGFGDTPGDPSDTPGAAPGPGHPFASLPFGLGPRSCVGRRLAELQLHMALAQILLQFEVRPEPGGGRVTPMTRTLLAPGTPIGLRFLER</sequence>
<dbReference type="RefSeq" id="XP_017695555.1">
    <property type="nucleotide sequence ID" value="XM_017840066.1"/>
</dbReference>
<feature type="region of interest" description="Disordered" evidence="10">
    <location>
        <begin position="435"/>
        <end position="468"/>
    </location>
</feature>
<evidence type="ECO:0000256" key="9">
    <source>
        <dbReference type="RuleBase" id="RU000461"/>
    </source>
</evidence>
<dbReference type="GO" id="GO:0008203">
    <property type="term" value="P:cholesterol metabolic process"/>
    <property type="evidence" value="ECO:0007669"/>
    <property type="project" value="TreeGrafter"/>
</dbReference>
<feature type="compositionally biased region" description="Low complexity" evidence="10">
    <location>
        <begin position="448"/>
        <end position="460"/>
    </location>
</feature>
<evidence type="ECO:0000256" key="5">
    <source>
        <dbReference type="ARBA" id="ARBA00023002"/>
    </source>
</evidence>
<dbReference type="OrthoDB" id="3945418at2759"/>
<feature type="compositionally biased region" description="Basic and acidic residues" evidence="10">
    <location>
        <begin position="435"/>
        <end position="444"/>
    </location>
</feature>
<dbReference type="GO" id="GO:0016705">
    <property type="term" value="F:oxidoreductase activity, acting on paired donors, with incorporation or reduction of molecular oxygen"/>
    <property type="evidence" value="ECO:0007669"/>
    <property type="project" value="InterPro"/>
</dbReference>
<dbReference type="GO" id="GO:0006704">
    <property type="term" value="P:glucocorticoid biosynthetic process"/>
    <property type="evidence" value="ECO:0007669"/>
    <property type="project" value="TreeGrafter"/>
</dbReference>
<dbReference type="GeneID" id="108510389"/>
<dbReference type="PANTHER" id="PTHR24279">
    <property type="entry name" value="CYTOCHROME P450"/>
    <property type="match status" value="1"/>
</dbReference>
<dbReference type="InterPro" id="IPR002401">
    <property type="entry name" value="Cyt_P450_E_grp-I"/>
</dbReference>
<gene>
    <name evidence="12" type="primary">LOC108510389</name>
</gene>
<keyword evidence="4 8" id="KW-0479">Metal-binding</keyword>
<evidence type="ECO:0000256" key="8">
    <source>
        <dbReference type="PIRSR" id="PIRSR602401-1"/>
    </source>
</evidence>
<dbReference type="GO" id="GO:0004497">
    <property type="term" value="F:monooxygenase activity"/>
    <property type="evidence" value="ECO:0007669"/>
    <property type="project" value="UniProtKB-KW"/>
</dbReference>
<dbReference type="GO" id="GO:0005506">
    <property type="term" value="F:iron ion binding"/>
    <property type="evidence" value="ECO:0007669"/>
    <property type="project" value="InterPro"/>
</dbReference>
<comment type="similarity">
    <text evidence="2 9">Belongs to the cytochrome P450 family.</text>
</comment>
<dbReference type="PRINTS" id="PR00385">
    <property type="entry name" value="P450"/>
</dbReference>
<dbReference type="PRINTS" id="PR00463">
    <property type="entry name" value="EP450I"/>
</dbReference>
<evidence type="ECO:0000256" key="7">
    <source>
        <dbReference type="ARBA" id="ARBA00023033"/>
    </source>
</evidence>
<evidence type="ECO:0000313" key="12">
    <source>
        <dbReference type="RefSeq" id="XP_017695555.1"/>
    </source>
</evidence>
<dbReference type="GO" id="GO:0020037">
    <property type="term" value="F:heme binding"/>
    <property type="evidence" value="ECO:0007669"/>
    <property type="project" value="InterPro"/>
</dbReference>
<dbReference type="FunFam" id="1.10.630.10:FF:000006">
    <property type="entry name" value="Cytochrome P450 302a1, mitochondrial"/>
    <property type="match status" value="1"/>
</dbReference>
<dbReference type="GO" id="GO:0034650">
    <property type="term" value="P:cortisol metabolic process"/>
    <property type="evidence" value="ECO:0007669"/>
    <property type="project" value="TreeGrafter"/>
</dbReference>
<dbReference type="GO" id="GO:0071375">
    <property type="term" value="P:cellular response to peptide hormone stimulus"/>
    <property type="evidence" value="ECO:0007669"/>
    <property type="project" value="TreeGrafter"/>
</dbReference>
<dbReference type="InterPro" id="IPR001128">
    <property type="entry name" value="Cyt_P450"/>
</dbReference>
<dbReference type="Gene3D" id="1.10.630.10">
    <property type="entry name" value="Cytochrome P450"/>
    <property type="match status" value="1"/>
</dbReference>
<dbReference type="Pfam" id="PF00067">
    <property type="entry name" value="p450"/>
    <property type="match status" value="1"/>
</dbReference>
<dbReference type="CDD" id="cd20648">
    <property type="entry name" value="CYP27B1"/>
    <property type="match status" value="1"/>
</dbReference>
<dbReference type="Proteomes" id="UP000504624">
    <property type="component" value="Unplaced"/>
</dbReference>
<evidence type="ECO:0000313" key="11">
    <source>
        <dbReference type="Proteomes" id="UP000504624"/>
    </source>
</evidence>
<keyword evidence="6 8" id="KW-0408">Iron</keyword>
<dbReference type="InterPro" id="IPR036396">
    <property type="entry name" value="Cyt_P450_sf"/>
</dbReference>